<dbReference type="Proteomes" id="UP001418222">
    <property type="component" value="Unassembled WGS sequence"/>
</dbReference>
<feature type="domain" description="Kazal-like" evidence="2">
    <location>
        <begin position="30"/>
        <end position="86"/>
    </location>
</feature>
<name>A0AAP0BML6_9ASPA</name>
<reference evidence="3 4" key="1">
    <citation type="journal article" date="2022" name="Nat. Plants">
        <title>Genomes of leafy and leafless Platanthera orchids illuminate the evolution of mycoheterotrophy.</title>
        <authorList>
            <person name="Li M.H."/>
            <person name="Liu K.W."/>
            <person name="Li Z."/>
            <person name="Lu H.C."/>
            <person name="Ye Q.L."/>
            <person name="Zhang D."/>
            <person name="Wang J.Y."/>
            <person name="Li Y.F."/>
            <person name="Zhong Z.M."/>
            <person name="Liu X."/>
            <person name="Yu X."/>
            <person name="Liu D.K."/>
            <person name="Tu X.D."/>
            <person name="Liu B."/>
            <person name="Hao Y."/>
            <person name="Liao X.Y."/>
            <person name="Jiang Y.T."/>
            <person name="Sun W.H."/>
            <person name="Chen J."/>
            <person name="Chen Y.Q."/>
            <person name="Ai Y."/>
            <person name="Zhai J.W."/>
            <person name="Wu S.S."/>
            <person name="Zhou Z."/>
            <person name="Hsiao Y.Y."/>
            <person name="Wu W.L."/>
            <person name="Chen Y.Y."/>
            <person name="Lin Y.F."/>
            <person name="Hsu J.L."/>
            <person name="Li C.Y."/>
            <person name="Wang Z.W."/>
            <person name="Zhao X."/>
            <person name="Zhong W.Y."/>
            <person name="Ma X.K."/>
            <person name="Ma L."/>
            <person name="Huang J."/>
            <person name="Chen G.Z."/>
            <person name="Huang M.Z."/>
            <person name="Huang L."/>
            <person name="Peng D.H."/>
            <person name="Luo Y.B."/>
            <person name="Zou S.Q."/>
            <person name="Chen S.P."/>
            <person name="Lan S."/>
            <person name="Tsai W.C."/>
            <person name="Van de Peer Y."/>
            <person name="Liu Z.J."/>
        </authorList>
    </citation>
    <scope>NUCLEOTIDE SEQUENCE [LARGE SCALE GENOMIC DNA]</scope>
    <source>
        <strain evidence="3">Lor287</strain>
    </source>
</reference>
<dbReference type="PROSITE" id="PS51465">
    <property type="entry name" value="KAZAL_2"/>
    <property type="match status" value="1"/>
</dbReference>
<dbReference type="InterPro" id="IPR002350">
    <property type="entry name" value="Kazal_dom"/>
</dbReference>
<accession>A0AAP0BML6</accession>
<keyword evidence="1" id="KW-0732">Signal</keyword>
<evidence type="ECO:0000259" key="2">
    <source>
        <dbReference type="PROSITE" id="PS51465"/>
    </source>
</evidence>
<protein>
    <recommendedName>
        <fullName evidence="2">Kazal-like domain-containing protein</fullName>
    </recommendedName>
</protein>
<comment type="caution">
    <text evidence="3">The sequence shown here is derived from an EMBL/GenBank/DDBJ whole genome shotgun (WGS) entry which is preliminary data.</text>
</comment>
<dbReference type="AlphaFoldDB" id="A0AAP0BML6"/>
<keyword evidence="4" id="KW-1185">Reference proteome</keyword>
<dbReference type="Gene3D" id="3.30.60.30">
    <property type="match status" value="1"/>
</dbReference>
<feature type="chain" id="PRO_5043048727" description="Kazal-like domain-containing protein" evidence="1">
    <location>
        <begin position="24"/>
        <end position="93"/>
    </location>
</feature>
<dbReference type="PANTHER" id="PTHR34376">
    <property type="entry name" value="SERINE PROTEASE INHIBITOR, KAZAL-TYPE FAMILY PROTEIN"/>
    <property type="match status" value="1"/>
</dbReference>
<sequence length="93" mass="9037">MSPAQPAVLVLLLAVLLLPAAHSKGLNSASGGGDLCPAAQFGSEVCPINCFRPDPVCGSDGVTYSCGCPDAACAGVRVVKIGACDAGHGGSVP</sequence>
<gene>
    <name evidence="3" type="ORF">KSP39_PZI008269</name>
</gene>
<organism evidence="3 4">
    <name type="scientific">Platanthera zijinensis</name>
    <dbReference type="NCBI Taxonomy" id="2320716"/>
    <lineage>
        <taxon>Eukaryota</taxon>
        <taxon>Viridiplantae</taxon>
        <taxon>Streptophyta</taxon>
        <taxon>Embryophyta</taxon>
        <taxon>Tracheophyta</taxon>
        <taxon>Spermatophyta</taxon>
        <taxon>Magnoliopsida</taxon>
        <taxon>Liliopsida</taxon>
        <taxon>Asparagales</taxon>
        <taxon>Orchidaceae</taxon>
        <taxon>Orchidoideae</taxon>
        <taxon>Orchideae</taxon>
        <taxon>Orchidinae</taxon>
        <taxon>Platanthera</taxon>
    </lineage>
</organism>
<proteinExistence type="predicted"/>
<dbReference type="FunFam" id="3.30.60.30:FF:000116">
    <property type="entry name" value="Serine protease inhibitor, Kazal-type family protein"/>
    <property type="match status" value="1"/>
</dbReference>
<dbReference type="PANTHER" id="PTHR34376:SF2">
    <property type="entry name" value="SERINE PROTEASE INHIBITOR, KAZAL-TYPE FAMILY PROTEIN"/>
    <property type="match status" value="1"/>
</dbReference>
<evidence type="ECO:0000313" key="3">
    <source>
        <dbReference type="EMBL" id="KAK8944637.1"/>
    </source>
</evidence>
<evidence type="ECO:0000256" key="1">
    <source>
        <dbReference type="SAM" id="SignalP"/>
    </source>
</evidence>
<dbReference type="EMBL" id="JBBWWQ010000006">
    <property type="protein sequence ID" value="KAK8944637.1"/>
    <property type="molecule type" value="Genomic_DNA"/>
</dbReference>
<dbReference type="InterPro" id="IPR036058">
    <property type="entry name" value="Kazal_dom_sf"/>
</dbReference>
<feature type="signal peptide" evidence="1">
    <location>
        <begin position="1"/>
        <end position="23"/>
    </location>
</feature>
<dbReference type="SUPFAM" id="SSF100895">
    <property type="entry name" value="Kazal-type serine protease inhibitors"/>
    <property type="match status" value="1"/>
</dbReference>
<evidence type="ECO:0000313" key="4">
    <source>
        <dbReference type="Proteomes" id="UP001418222"/>
    </source>
</evidence>